<reference evidence="1 2" key="1">
    <citation type="journal article" date="2014" name="Nat. Commun.">
        <title>Klebsormidium flaccidum genome reveals primary factors for plant terrestrial adaptation.</title>
        <authorList>
            <person name="Hori K."/>
            <person name="Maruyama F."/>
            <person name="Fujisawa T."/>
            <person name="Togashi T."/>
            <person name="Yamamoto N."/>
            <person name="Seo M."/>
            <person name="Sato S."/>
            <person name="Yamada T."/>
            <person name="Mori H."/>
            <person name="Tajima N."/>
            <person name="Moriyama T."/>
            <person name="Ikeuchi M."/>
            <person name="Watanabe M."/>
            <person name="Wada H."/>
            <person name="Kobayashi K."/>
            <person name="Saito M."/>
            <person name="Masuda T."/>
            <person name="Sasaki-Sekimoto Y."/>
            <person name="Mashiguchi K."/>
            <person name="Awai K."/>
            <person name="Shimojima M."/>
            <person name="Masuda S."/>
            <person name="Iwai M."/>
            <person name="Nobusawa T."/>
            <person name="Narise T."/>
            <person name="Kondo S."/>
            <person name="Saito H."/>
            <person name="Sato R."/>
            <person name="Murakawa M."/>
            <person name="Ihara Y."/>
            <person name="Oshima-Yamada Y."/>
            <person name="Ohtaka K."/>
            <person name="Satoh M."/>
            <person name="Sonobe K."/>
            <person name="Ishii M."/>
            <person name="Ohtani R."/>
            <person name="Kanamori-Sato M."/>
            <person name="Honoki R."/>
            <person name="Miyazaki D."/>
            <person name="Mochizuki H."/>
            <person name="Umetsu J."/>
            <person name="Higashi K."/>
            <person name="Shibata D."/>
            <person name="Kamiya Y."/>
            <person name="Sato N."/>
            <person name="Nakamura Y."/>
            <person name="Tabata S."/>
            <person name="Ida S."/>
            <person name="Kurokawa K."/>
            <person name="Ohta H."/>
        </authorList>
    </citation>
    <scope>NUCLEOTIDE SEQUENCE [LARGE SCALE GENOMIC DNA]</scope>
    <source>
        <strain evidence="1 2">NIES-2285</strain>
    </source>
</reference>
<organism evidence="1 2">
    <name type="scientific">Klebsormidium nitens</name>
    <name type="common">Green alga</name>
    <name type="synonym">Ulothrix nitens</name>
    <dbReference type="NCBI Taxonomy" id="105231"/>
    <lineage>
        <taxon>Eukaryota</taxon>
        <taxon>Viridiplantae</taxon>
        <taxon>Streptophyta</taxon>
        <taxon>Klebsormidiophyceae</taxon>
        <taxon>Klebsormidiales</taxon>
        <taxon>Klebsormidiaceae</taxon>
        <taxon>Klebsormidium</taxon>
    </lineage>
</organism>
<keyword evidence="2" id="KW-1185">Reference proteome</keyword>
<dbReference type="EMBL" id="DF237093">
    <property type="protein sequence ID" value="GAQ83318.1"/>
    <property type="molecule type" value="Genomic_DNA"/>
</dbReference>
<evidence type="ECO:0000313" key="1">
    <source>
        <dbReference type="EMBL" id="GAQ83318.1"/>
    </source>
</evidence>
<dbReference type="Proteomes" id="UP000054558">
    <property type="component" value="Unassembled WGS sequence"/>
</dbReference>
<protein>
    <submittedName>
        <fullName evidence="1">Uncharacterized protein</fullName>
    </submittedName>
</protein>
<name>A0A1Y1I5C2_KLENI</name>
<evidence type="ECO:0000313" key="2">
    <source>
        <dbReference type="Proteomes" id="UP000054558"/>
    </source>
</evidence>
<proteinExistence type="predicted"/>
<sequence>MEGSSNAKKTPSKVLVEELGKRTGVTRLVMKEPNFLSRGTKFSLLEALSSVSWVGCTITGHSSLRVLEYYLPPFNHPIAWHGSFGQRVLSASKGTLKELIIVSYDVHGPRLLQLAKSFPNVNLLKVDGYIYGRGSFADFGQVGTLDVSNLGSDRESLARRRVPVVYAPPQSAWPPKSDCPLLRRIQVRATAGVPISALGAKKIRNRFAEDVERIFAACPQLKELVFSGCSGKELVKWEKRFEEVEVVA</sequence>
<accession>A0A1Y1I5C2</accession>
<dbReference type="AlphaFoldDB" id="A0A1Y1I5C2"/>
<gene>
    <name evidence="1" type="ORF">KFL_001440060</name>
</gene>